<gene>
    <name evidence="1" type="ORF">MTR67_022686</name>
</gene>
<name>A0AAF0TQZ6_SOLVR</name>
<evidence type="ECO:0000313" key="1">
    <source>
        <dbReference type="EMBL" id="WMV29301.1"/>
    </source>
</evidence>
<evidence type="ECO:0000313" key="2">
    <source>
        <dbReference type="Proteomes" id="UP001234989"/>
    </source>
</evidence>
<dbReference type="EMBL" id="CP133616">
    <property type="protein sequence ID" value="WMV29301.1"/>
    <property type="molecule type" value="Genomic_DNA"/>
</dbReference>
<feature type="non-terminal residue" evidence="1">
    <location>
        <position position="1"/>
    </location>
</feature>
<reference evidence="1" key="1">
    <citation type="submission" date="2023-08" db="EMBL/GenBank/DDBJ databases">
        <title>A de novo genome assembly of Solanum verrucosum Schlechtendal, a Mexican diploid species geographically isolated from the other diploid A-genome species in potato relatives.</title>
        <authorList>
            <person name="Hosaka K."/>
        </authorList>
    </citation>
    <scope>NUCLEOTIDE SEQUENCE</scope>
    <source>
        <tissue evidence="1">Young leaves</tissue>
    </source>
</reference>
<sequence length="90" mass="10271">LTEENEDPINIYSCQRWSIDWDGIEIFEDGSPDRSSELSSYTYCNRNKKNGVADDGRCGIGRIGFGFQFDGYDVGHNWVGCFNVGDEWVF</sequence>
<dbReference type="Proteomes" id="UP001234989">
    <property type="component" value="Chromosome 5"/>
</dbReference>
<organism evidence="1 2">
    <name type="scientific">Solanum verrucosum</name>
    <dbReference type="NCBI Taxonomy" id="315347"/>
    <lineage>
        <taxon>Eukaryota</taxon>
        <taxon>Viridiplantae</taxon>
        <taxon>Streptophyta</taxon>
        <taxon>Embryophyta</taxon>
        <taxon>Tracheophyta</taxon>
        <taxon>Spermatophyta</taxon>
        <taxon>Magnoliopsida</taxon>
        <taxon>eudicotyledons</taxon>
        <taxon>Gunneridae</taxon>
        <taxon>Pentapetalae</taxon>
        <taxon>asterids</taxon>
        <taxon>lamiids</taxon>
        <taxon>Solanales</taxon>
        <taxon>Solanaceae</taxon>
        <taxon>Solanoideae</taxon>
        <taxon>Solaneae</taxon>
        <taxon>Solanum</taxon>
    </lineage>
</organism>
<protein>
    <submittedName>
        <fullName evidence="1">Uncharacterized protein</fullName>
    </submittedName>
</protein>
<proteinExistence type="predicted"/>
<keyword evidence="2" id="KW-1185">Reference proteome</keyword>
<dbReference type="AlphaFoldDB" id="A0AAF0TQZ6"/>
<accession>A0AAF0TQZ6</accession>